<dbReference type="EMBL" id="PJCH01000005">
    <property type="protein sequence ID" value="PQA87962.1"/>
    <property type="molecule type" value="Genomic_DNA"/>
</dbReference>
<evidence type="ECO:0000256" key="2">
    <source>
        <dbReference type="ARBA" id="ARBA00022801"/>
    </source>
</evidence>
<dbReference type="InterPro" id="IPR029000">
    <property type="entry name" value="Cyclophilin-like_dom_sf"/>
</dbReference>
<dbReference type="PANTHER" id="PTHR43309:SF3">
    <property type="entry name" value="5-OXOPROLINASE SUBUNIT C"/>
    <property type="match status" value="1"/>
</dbReference>
<dbReference type="InterPro" id="IPR052708">
    <property type="entry name" value="PxpC"/>
</dbReference>
<dbReference type="Gene3D" id="2.40.100.10">
    <property type="entry name" value="Cyclophilin-like"/>
    <property type="match status" value="1"/>
</dbReference>
<dbReference type="OrthoDB" id="9768696at2"/>
<dbReference type="PANTHER" id="PTHR43309">
    <property type="entry name" value="5-OXOPROLINASE SUBUNIT C"/>
    <property type="match status" value="1"/>
</dbReference>
<dbReference type="GO" id="GO:0005524">
    <property type="term" value="F:ATP binding"/>
    <property type="evidence" value="ECO:0007669"/>
    <property type="project" value="UniProtKB-KW"/>
</dbReference>
<evidence type="ECO:0000256" key="1">
    <source>
        <dbReference type="ARBA" id="ARBA00022741"/>
    </source>
</evidence>
<dbReference type="Pfam" id="PF02626">
    <property type="entry name" value="CT_A_B"/>
    <property type="match status" value="1"/>
</dbReference>
<organism evidence="5 6">
    <name type="scientific">Hyphococcus luteus</name>
    <dbReference type="NCBI Taxonomy" id="2058213"/>
    <lineage>
        <taxon>Bacteria</taxon>
        <taxon>Pseudomonadati</taxon>
        <taxon>Pseudomonadota</taxon>
        <taxon>Alphaproteobacteria</taxon>
        <taxon>Parvularculales</taxon>
        <taxon>Parvularculaceae</taxon>
        <taxon>Hyphococcus</taxon>
    </lineage>
</organism>
<evidence type="ECO:0000259" key="4">
    <source>
        <dbReference type="SMART" id="SM00797"/>
    </source>
</evidence>
<reference evidence="5 6" key="1">
    <citation type="submission" date="2017-12" db="EMBL/GenBank/DDBJ databases">
        <authorList>
            <person name="Hurst M.R.H."/>
        </authorList>
    </citation>
    <scope>NUCLEOTIDE SEQUENCE [LARGE SCALE GENOMIC DNA]</scope>
    <source>
        <strain evidence="5 6">SY-3-19</strain>
    </source>
</reference>
<feature type="domain" description="Carboxyltransferase" evidence="4">
    <location>
        <begin position="26"/>
        <end position="308"/>
    </location>
</feature>
<proteinExistence type="predicted"/>
<dbReference type="RefSeq" id="WP_104829207.1">
    <property type="nucleotide sequence ID" value="NZ_PJCH01000005.1"/>
</dbReference>
<protein>
    <submittedName>
        <fullName evidence="5">KipI antagonist</fullName>
    </submittedName>
</protein>
<dbReference type="GO" id="GO:0016787">
    <property type="term" value="F:hydrolase activity"/>
    <property type="evidence" value="ECO:0007669"/>
    <property type="project" value="UniProtKB-KW"/>
</dbReference>
<evidence type="ECO:0000256" key="3">
    <source>
        <dbReference type="ARBA" id="ARBA00022840"/>
    </source>
</evidence>
<evidence type="ECO:0000313" key="5">
    <source>
        <dbReference type="EMBL" id="PQA87962.1"/>
    </source>
</evidence>
<keyword evidence="3" id="KW-0067">ATP-binding</keyword>
<sequence length="319" mass="32944">MNVLAEITKAGLLTTVQDLGRKGSRHLGVPLAGGADPFSLALANAALGNAPGAAALECTLQGPSLRFLAPTTIALAGANMDAALNGAAIPLYEAASVKEGDELVLGAAKTGARCYIAVAGGLAGEDFLGSVSTYAPAALGGLEGRALKPGDRLRSGGGKTSAAREIPAALRPRFTSEFFLRATKGPETHELSPDSLKQFFSARWTVSRRAGRMGLQLEGPSLSLIETPSQTTTMASSPVFPGTVQCPPDGAPFLLSCDAQTVGGYPRIAQLIAADLPLAGQMRAGDHLWLRRTGEEEACDIAQKKAALLADIFPCGFFR</sequence>
<dbReference type="AlphaFoldDB" id="A0A2S7K647"/>
<accession>A0A2S7K647</accession>
<keyword evidence="2" id="KW-0378">Hydrolase</keyword>
<evidence type="ECO:0000313" key="6">
    <source>
        <dbReference type="Proteomes" id="UP000239504"/>
    </source>
</evidence>
<dbReference type="Proteomes" id="UP000239504">
    <property type="component" value="Unassembled WGS sequence"/>
</dbReference>
<dbReference type="SMART" id="SM00797">
    <property type="entry name" value="AHS2"/>
    <property type="match status" value="1"/>
</dbReference>
<keyword evidence="6" id="KW-1185">Reference proteome</keyword>
<dbReference type="NCBIfam" id="TIGR00724">
    <property type="entry name" value="urea_amlyse_rel"/>
    <property type="match status" value="1"/>
</dbReference>
<dbReference type="InterPro" id="IPR003778">
    <property type="entry name" value="CT_A_B"/>
</dbReference>
<name>A0A2S7K647_9PROT</name>
<gene>
    <name evidence="5" type="ORF">CW354_06385</name>
</gene>
<keyword evidence="1" id="KW-0547">Nucleotide-binding</keyword>
<comment type="caution">
    <text evidence="5">The sequence shown here is derived from an EMBL/GenBank/DDBJ whole genome shotgun (WGS) entry which is preliminary data.</text>
</comment>